<dbReference type="EMBL" id="CAEZWB010000147">
    <property type="protein sequence ID" value="CAB4654501.1"/>
    <property type="molecule type" value="Genomic_DNA"/>
</dbReference>
<evidence type="ECO:0000256" key="1">
    <source>
        <dbReference type="SAM" id="MobiDB-lite"/>
    </source>
</evidence>
<gene>
    <name evidence="2" type="ORF">UFOPK2166_01017</name>
</gene>
<proteinExistence type="predicted"/>
<feature type="region of interest" description="Disordered" evidence="1">
    <location>
        <begin position="1"/>
        <end position="37"/>
    </location>
</feature>
<reference evidence="2" key="1">
    <citation type="submission" date="2020-05" db="EMBL/GenBank/DDBJ databases">
        <authorList>
            <person name="Chiriac C."/>
            <person name="Salcher M."/>
            <person name="Ghai R."/>
            <person name="Kavagutti S V."/>
        </authorList>
    </citation>
    <scope>NUCLEOTIDE SEQUENCE</scope>
</reference>
<feature type="compositionally biased region" description="Polar residues" evidence="1">
    <location>
        <begin position="1"/>
        <end position="11"/>
    </location>
</feature>
<dbReference type="AlphaFoldDB" id="A0A6J6KY21"/>
<sequence>MTLSNQSATKNSPDHGECSTNAPTTPTDTSRKTPNADDAATRLMVSEITQTIPSQIKTNAKAGVNDVTTAVSKTAPASSFVSAAPEGRAPTLTNIRIIHGNAA</sequence>
<accession>A0A6J6KY21</accession>
<feature type="compositionally biased region" description="Polar residues" evidence="1">
    <location>
        <begin position="18"/>
        <end position="28"/>
    </location>
</feature>
<organism evidence="2">
    <name type="scientific">freshwater metagenome</name>
    <dbReference type="NCBI Taxonomy" id="449393"/>
    <lineage>
        <taxon>unclassified sequences</taxon>
        <taxon>metagenomes</taxon>
        <taxon>ecological metagenomes</taxon>
    </lineage>
</organism>
<name>A0A6J6KY21_9ZZZZ</name>
<protein>
    <submittedName>
        <fullName evidence="2">Unannotated protein</fullName>
    </submittedName>
</protein>
<evidence type="ECO:0000313" key="2">
    <source>
        <dbReference type="EMBL" id="CAB4654501.1"/>
    </source>
</evidence>